<keyword evidence="8 14" id="KW-0808">Transferase</keyword>
<evidence type="ECO:0000313" key="16">
    <source>
        <dbReference type="EMBL" id="SDZ98817.1"/>
    </source>
</evidence>
<evidence type="ECO:0000256" key="1">
    <source>
        <dbReference type="ARBA" id="ARBA00000012"/>
    </source>
</evidence>
<comment type="similarity">
    <text evidence="4 14">Belongs to the DHPS family.</text>
</comment>
<feature type="domain" description="Pterin-binding" evidence="15">
    <location>
        <begin position="15"/>
        <end position="272"/>
    </location>
</feature>
<dbReference type="AlphaFoldDB" id="A0A1H3XHE3"/>
<keyword evidence="11 14" id="KW-0289">Folate biosynthesis</keyword>
<evidence type="ECO:0000256" key="2">
    <source>
        <dbReference type="ARBA" id="ARBA00001946"/>
    </source>
</evidence>
<dbReference type="GO" id="GO:0046656">
    <property type="term" value="P:folic acid biosynthetic process"/>
    <property type="evidence" value="ECO:0007669"/>
    <property type="project" value="UniProtKB-KW"/>
</dbReference>
<keyword evidence="10 14" id="KW-0460">Magnesium</keyword>
<dbReference type="RefSeq" id="WP_091386694.1">
    <property type="nucleotide sequence ID" value="NZ_FNQO01000001.1"/>
</dbReference>
<evidence type="ECO:0000256" key="6">
    <source>
        <dbReference type="ARBA" id="ARBA00012458"/>
    </source>
</evidence>
<evidence type="ECO:0000256" key="4">
    <source>
        <dbReference type="ARBA" id="ARBA00009503"/>
    </source>
</evidence>
<protein>
    <recommendedName>
        <fullName evidence="7 14">Dihydropteroate synthase</fullName>
        <shortName evidence="14">DHPS</shortName>
        <ecNumber evidence="6 14">2.5.1.15</ecNumber>
    </recommendedName>
    <alternativeName>
        <fullName evidence="12 14">Dihydropteroate pyrophosphorylase</fullName>
    </alternativeName>
</protein>
<dbReference type="EMBL" id="FNQO01000001">
    <property type="protein sequence ID" value="SDZ98817.1"/>
    <property type="molecule type" value="Genomic_DNA"/>
</dbReference>
<dbReference type="FunFam" id="3.20.20.20:FF:000004">
    <property type="entry name" value="Dihydropteroate synthase"/>
    <property type="match status" value="1"/>
</dbReference>
<dbReference type="SUPFAM" id="SSF51717">
    <property type="entry name" value="Dihydropteroate synthetase-like"/>
    <property type="match status" value="1"/>
</dbReference>
<dbReference type="OrthoDB" id="9811744at2"/>
<dbReference type="GO" id="GO:0046872">
    <property type="term" value="F:metal ion binding"/>
    <property type="evidence" value="ECO:0007669"/>
    <property type="project" value="UniProtKB-KW"/>
</dbReference>
<dbReference type="InterPro" id="IPR006390">
    <property type="entry name" value="DHP_synth_dom"/>
</dbReference>
<proteinExistence type="inferred from homology"/>
<name>A0A1H3XHE3_9GAMM</name>
<dbReference type="InterPro" id="IPR045031">
    <property type="entry name" value="DHP_synth-like"/>
</dbReference>
<evidence type="ECO:0000256" key="7">
    <source>
        <dbReference type="ARBA" id="ARBA00016919"/>
    </source>
</evidence>
<organism evidence="16 17">
    <name type="scientific">Microbulbifer marinus</name>
    <dbReference type="NCBI Taxonomy" id="658218"/>
    <lineage>
        <taxon>Bacteria</taxon>
        <taxon>Pseudomonadati</taxon>
        <taxon>Pseudomonadota</taxon>
        <taxon>Gammaproteobacteria</taxon>
        <taxon>Cellvibrionales</taxon>
        <taxon>Microbulbiferaceae</taxon>
        <taxon>Microbulbifer</taxon>
    </lineage>
</organism>
<evidence type="ECO:0000259" key="15">
    <source>
        <dbReference type="PROSITE" id="PS50972"/>
    </source>
</evidence>
<accession>A0A1H3XHE3</accession>
<keyword evidence="17" id="KW-1185">Reference proteome</keyword>
<dbReference type="STRING" id="658218.SAMN05216562_1553"/>
<evidence type="ECO:0000256" key="8">
    <source>
        <dbReference type="ARBA" id="ARBA00022679"/>
    </source>
</evidence>
<sequence>MKLTCGINTLDLSRPVVMGILNTTPDSFSDGGSYYAGGALNLDLALKRAEQMLREGAAIIDVGGESTRPGAAPVSEQEELDRVVPVVEAISANLDAVISVDTSTASVISASAAAGAGLINDVRALERPGALEAAADSGLPICLMHMQGQPGSMQQAPHYDDVVAEVGAYLRERMRTCEEAGIDRARLILDPGFGFGKTDEHNLALLRSLAQLAPSDIPLLAGLSRKSMVGRLLRREVDERLPGSLALAMLAAQRGAKILRVHDVAATVDVLNMQQLVDNPDS</sequence>
<evidence type="ECO:0000256" key="9">
    <source>
        <dbReference type="ARBA" id="ARBA00022723"/>
    </source>
</evidence>
<evidence type="ECO:0000256" key="11">
    <source>
        <dbReference type="ARBA" id="ARBA00022909"/>
    </source>
</evidence>
<dbReference type="Proteomes" id="UP000198658">
    <property type="component" value="Unassembled WGS sequence"/>
</dbReference>
<gene>
    <name evidence="16" type="ORF">SAMN05216562_1553</name>
</gene>
<comment type="pathway">
    <text evidence="3 14">Cofactor biosynthesis; tetrahydrofolate biosynthesis; 7,8-dihydrofolate from 2-amino-4-hydroxy-6-hydroxymethyl-7,8-dihydropteridine diphosphate and 4-aminobenzoate: step 1/2.</text>
</comment>
<dbReference type="Pfam" id="PF00809">
    <property type="entry name" value="Pterin_bind"/>
    <property type="match status" value="1"/>
</dbReference>
<comment type="cofactor">
    <cofactor evidence="2 14">
        <name>Mg(2+)</name>
        <dbReference type="ChEBI" id="CHEBI:18420"/>
    </cofactor>
</comment>
<dbReference type="EC" id="2.5.1.15" evidence="6 14"/>
<evidence type="ECO:0000256" key="10">
    <source>
        <dbReference type="ARBA" id="ARBA00022842"/>
    </source>
</evidence>
<keyword evidence="9 14" id="KW-0479">Metal-binding</keyword>
<dbReference type="InterPro" id="IPR000489">
    <property type="entry name" value="Pterin-binding_dom"/>
</dbReference>
<reference evidence="17" key="1">
    <citation type="submission" date="2016-10" db="EMBL/GenBank/DDBJ databases">
        <authorList>
            <person name="Varghese N."/>
            <person name="Submissions S."/>
        </authorList>
    </citation>
    <scope>NUCLEOTIDE SEQUENCE [LARGE SCALE GENOMIC DNA]</scope>
    <source>
        <strain evidence="17">CGMCC 1.10657</strain>
    </source>
</reference>
<evidence type="ECO:0000256" key="14">
    <source>
        <dbReference type="RuleBase" id="RU361205"/>
    </source>
</evidence>
<comment type="function">
    <text evidence="13 14">Catalyzes the condensation of para-aminobenzoate (pABA) with 6-hydroxymethyl-7,8-dihydropterin diphosphate (DHPt-PP) to form 7,8-dihydropteroate (H2Pte), the immediate precursor of folate derivatives.</text>
</comment>
<dbReference type="CDD" id="cd00739">
    <property type="entry name" value="DHPS"/>
    <property type="match status" value="1"/>
</dbReference>
<evidence type="ECO:0000256" key="5">
    <source>
        <dbReference type="ARBA" id="ARBA00011738"/>
    </source>
</evidence>
<comment type="subunit">
    <text evidence="5">Homodimer.</text>
</comment>
<dbReference type="Gene3D" id="3.20.20.20">
    <property type="entry name" value="Dihydropteroate synthase-like"/>
    <property type="match status" value="1"/>
</dbReference>
<evidence type="ECO:0000256" key="3">
    <source>
        <dbReference type="ARBA" id="ARBA00004763"/>
    </source>
</evidence>
<dbReference type="InterPro" id="IPR011005">
    <property type="entry name" value="Dihydropteroate_synth-like_sf"/>
</dbReference>
<evidence type="ECO:0000256" key="13">
    <source>
        <dbReference type="ARBA" id="ARBA00053449"/>
    </source>
</evidence>
<evidence type="ECO:0000313" key="17">
    <source>
        <dbReference type="Proteomes" id="UP000198658"/>
    </source>
</evidence>
<dbReference type="PROSITE" id="PS50972">
    <property type="entry name" value="PTERIN_BINDING"/>
    <property type="match status" value="1"/>
</dbReference>
<evidence type="ECO:0000256" key="12">
    <source>
        <dbReference type="ARBA" id="ARBA00030193"/>
    </source>
</evidence>
<dbReference type="GO" id="GO:0005829">
    <property type="term" value="C:cytosol"/>
    <property type="evidence" value="ECO:0007669"/>
    <property type="project" value="TreeGrafter"/>
</dbReference>
<dbReference type="GO" id="GO:0046654">
    <property type="term" value="P:tetrahydrofolate biosynthetic process"/>
    <property type="evidence" value="ECO:0007669"/>
    <property type="project" value="UniProtKB-UniPathway"/>
</dbReference>
<dbReference type="PANTHER" id="PTHR20941">
    <property type="entry name" value="FOLATE SYNTHESIS PROTEINS"/>
    <property type="match status" value="1"/>
</dbReference>
<dbReference type="GO" id="GO:0004156">
    <property type="term" value="F:dihydropteroate synthase activity"/>
    <property type="evidence" value="ECO:0007669"/>
    <property type="project" value="UniProtKB-EC"/>
</dbReference>
<comment type="catalytic activity">
    <reaction evidence="1">
        <text>(7,8-dihydropterin-6-yl)methyl diphosphate + 4-aminobenzoate = 7,8-dihydropteroate + diphosphate</text>
        <dbReference type="Rhea" id="RHEA:19949"/>
        <dbReference type="ChEBI" id="CHEBI:17836"/>
        <dbReference type="ChEBI" id="CHEBI:17839"/>
        <dbReference type="ChEBI" id="CHEBI:33019"/>
        <dbReference type="ChEBI" id="CHEBI:72950"/>
        <dbReference type="EC" id="2.5.1.15"/>
    </reaction>
</comment>
<dbReference type="PANTHER" id="PTHR20941:SF1">
    <property type="entry name" value="FOLIC ACID SYNTHESIS PROTEIN FOL1"/>
    <property type="match status" value="1"/>
</dbReference>
<dbReference type="PROSITE" id="PS00793">
    <property type="entry name" value="DHPS_2"/>
    <property type="match status" value="1"/>
</dbReference>
<dbReference type="UniPathway" id="UPA00077">
    <property type="reaction ID" value="UER00156"/>
</dbReference>
<dbReference type="NCBIfam" id="TIGR01496">
    <property type="entry name" value="DHPS"/>
    <property type="match status" value="1"/>
</dbReference>
<dbReference type="PROSITE" id="PS00792">
    <property type="entry name" value="DHPS_1"/>
    <property type="match status" value="1"/>
</dbReference>